<dbReference type="OrthoDB" id="1053771at2759"/>
<evidence type="ECO:0000256" key="3">
    <source>
        <dbReference type="ARBA" id="ARBA00009553"/>
    </source>
</evidence>
<dbReference type="InParanoid" id="A0A0G4E8W3"/>
<evidence type="ECO:0000256" key="12">
    <source>
        <dbReference type="PIRSR" id="PIRSR000382-2"/>
    </source>
</evidence>
<dbReference type="InterPro" id="IPR038071">
    <property type="entry name" value="UROD/MetE-like_sf"/>
</dbReference>
<dbReference type="SUPFAM" id="SSF51726">
    <property type="entry name" value="UROD/MetE-like"/>
    <property type="match status" value="2"/>
</dbReference>
<feature type="binding site" evidence="12">
    <location>
        <position position="653"/>
    </location>
    <ligand>
        <name>Zn(2+)</name>
        <dbReference type="ChEBI" id="CHEBI:29105"/>
        <label>1</label>
        <note>catalytic</note>
    </ligand>
</feature>
<keyword evidence="5" id="KW-0489">Methyltransferase</keyword>
<dbReference type="GO" id="GO:0003871">
    <property type="term" value="F:5-methyltetrahydropteroyltriglutamate-homocysteine S-methyltransferase activity"/>
    <property type="evidence" value="ECO:0007669"/>
    <property type="project" value="UniProtKB-EC"/>
</dbReference>
<feature type="binding site" evidence="11">
    <location>
        <position position="587"/>
    </location>
    <ligand>
        <name>L-homocysteine</name>
        <dbReference type="ChEBI" id="CHEBI:58199"/>
    </ligand>
</feature>
<feature type="binding site" evidence="11">
    <location>
        <begin position="417"/>
        <end position="419"/>
    </location>
    <ligand>
        <name>L-methionine</name>
        <dbReference type="ChEBI" id="CHEBI:57844"/>
    </ligand>
</feature>
<feature type="binding site" evidence="12">
    <location>
        <position position="629"/>
    </location>
    <ligand>
        <name>Zn(2+)</name>
        <dbReference type="ChEBI" id="CHEBI:29105"/>
        <label>1</label>
        <note>catalytic</note>
    </ligand>
</feature>
<gene>
    <name evidence="16" type="ORF">Vbra_10797</name>
</gene>
<keyword evidence="7" id="KW-0808">Transferase</keyword>
<dbReference type="Pfam" id="PF08267">
    <property type="entry name" value="Meth_synt_1"/>
    <property type="match status" value="1"/>
</dbReference>
<evidence type="ECO:0000256" key="2">
    <source>
        <dbReference type="ARBA" id="ARBA00004681"/>
    </source>
</evidence>
<keyword evidence="9 12" id="KW-0862">Zinc</keyword>
<feature type="active site" description="Proton donor" evidence="13">
    <location>
        <position position="682"/>
    </location>
</feature>
<evidence type="ECO:0000256" key="8">
    <source>
        <dbReference type="ARBA" id="ARBA00022723"/>
    </source>
</evidence>
<feature type="binding site" evidence="12">
    <location>
        <position position="644"/>
    </location>
    <ligand>
        <name>Zn(2+)</name>
        <dbReference type="ChEBI" id="CHEBI:29105"/>
        <label>1</label>
        <note>catalytic</note>
    </ligand>
</feature>
<evidence type="ECO:0000256" key="4">
    <source>
        <dbReference type="ARBA" id="ARBA00012034"/>
    </source>
</evidence>
<keyword evidence="10" id="KW-0486">Methionine biosynthesis</keyword>
<dbReference type="Proteomes" id="UP000041254">
    <property type="component" value="Unassembled WGS sequence"/>
</dbReference>
<feature type="binding site" evidence="11">
    <location>
        <position position="587"/>
    </location>
    <ligand>
        <name>L-methionine</name>
        <dbReference type="ChEBI" id="CHEBI:57844"/>
    </ligand>
</feature>
<comment type="pathway">
    <text evidence="2">Amino-acid biosynthesis; L-methionine biosynthesis via de novo pathway; L-methionine from L-homocysteine (MetE route): step 1/1.</text>
</comment>
<feature type="binding site" evidence="12">
    <location>
        <position position="631"/>
    </location>
    <ligand>
        <name>Zn(2+)</name>
        <dbReference type="ChEBI" id="CHEBI:29105"/>
        <label>1</label>
        <note>catalytic</note>
    </ligand>
</feature>
<dbReference type="NCBIfam" id="NF003556">
    <property type="entry name" value="PRK05222.1"/>
    <property type="match status" value="1"/>
</dbReference>
<name>A0A0G4E8W3_VITBC</name>
<evidence type="ECO:0000256" key="13">
    <source>
        <dbReference type="PIRSR" id="PIRSR000382-3"/>
    </source>
</evidence>
<keyword evidence="17" id="KW-1185">Reference proteome</keyword>
<feature type="binding site" evidence="12">
    <location>
        <position position="715"/>
    </location>
    <ligand>
        <name>Zn(2+)</name>
        <dbReference type="ChEBI" id="CHEBI:29105"/>
        <label>1</label>
        <note>catalytic</note>
    </ligand>
</feature>
<accession>A0A0G4E8W3</accession>
<evidence type="ECO:0000313" key="17">
    <source>
        <dbReference type="Proteomes" id="UP000041254"/>
    </source>
</evidence>
<feature type="binding site" evidence="11">
    <location>
        <position position="119"/>
    </location>
    <ligand>
        <name>5-methyltetrahydropteroyltri-L-glutamate</name>
        <dbReference type="ChEBI" id="CHEBI:58207"/>
    </ligand>
</feature>
<dbReference type="AlphaFoldDB" id="A0A0G4E8W3"/>
<dbReference type="PANTHER" id="PTHR30519">
    <property type="entry name" value="5-METHYLTETRAHYDROPTEROYLTRIGLUTAMATE--HOMOCYSTEINE METHYLTRANSFERASE"/>
    <property type="match status" value="1"/>
</dbReference>
<sequence>MTLKTVTIGYPRIGPNREMKKALEDYWGKKIKQDDLVAASDKIFENNLDEQVKAGIDIIGVGHHTMYDPMADWTLRFGLLAPRFQPLVGTMSRLDLFFSMARGVGDVTALDMTKWYDTNYHNLVPEIDPSTTPKKDWADYIEMIKKAVAKIGGDKVGAEIIGPITVVDKASLKGVTLDQVVDKLIPLYIDLLKELKALGVAEVQINEPALILDKAKDLRSTYERVFTQLATVGVPINLITFYDDIGEAYPWAVKLPGVTAVSLDFTRGDTMSLLKKHGFPQGRRLGAGVVDGRSVWKDVSLASKMLKEIKDTVGPNVEVSVQPSSSLQHVPYDVENETKVDASLKARLSFARQKLQDVKAVATAAPGTAKGGVEFAVQDADVKEPPADMINRSKPFTERRSLQMATLGNVKLPTSTIGSFPQTPAMRKIRLKYRKGEVSSEEYQRAVDQYIAYCIGVQEGLGLDVLVHGEPERSDMVEYFGERMDGFLFTQLGWVQSYGSRYVRPPIIHGDVARTGNQPMTVREFIVAQDCTTKPVKGMLTGPVTILNWSFPRKDIARKEQAFQIGYALRDEVADLEAAGCCVIQVDEPALREGLPIKPARWAAYLDWAVKAFRLSTTVCKPELHVVTHFCYSEFEDVMQAIKDLDADQITIENSRSDDAVLKYLVEQGYDHDVAPGIYDVHSPVIPPTDKLMERVEMIKKSGLEFDRIWIVPDCGLKTRKWDEVIESLRNLVTATKSIRG</sequence>
<organism evidence="16 17">
    <name type="scientific">Vitrella brassicaformis (strain CCMP3155)</name>
    <dbReference type="NCBI Taxonomy" id="1169540"/>
    <lineage>
        <taxon>Eukaryota</taxon>
        <taxon>Sar</taxon>
        <taxon>Alveolata</taxon>
        <taxon>Colpodellida</taxon>
        <taxon>Vitrellaceae</taxon>
        <taxon>Vitrella</taxon>
    </lineage>
</organism>
<dbReference type="EC" id="2.1.1.14" evidence="4"/>
<evidence type="ECO:0000313" key="16">
    <source>
        <dbReference type="EMBL" id="CEL91637.1"/>
    </source>
</evidence>
<evidence type="ECO:0000256" key="11">
    <source>
        <dbReference type="PIRSR" id="PIRSR000382-1"/>
    </source>
</evidence>
<dbReference type="EMBL" id="CDMY01000007">
    <property type="protein sequence ID" value="CEL91637.1"/>
    <property type="molecule type" value="Genomic_DNA"/>
</dbReference>
<dbReference type="Gene3D" id="3.20.20.210">
    <property type="match status" value="2"/>
</dbReference>
<comment type="function">
    <text evidence="1">Catalyzes the transfer of a methyl group from 5-methyltetrahydrofolate to homocysteine resulting in methionine formation.</text>
</comment>
<feature type="binding site" evidence="11">
    <location>
        <position position="20"/>
    </location>
    <ligand>
        <name>5-methyltetrahydropteroyltri-L-glutamate</name>
        <dbReference type="ChEBI" id="CHEBI:58207"/>
    </ligand>
</feature>
<dbReference type="STRING" id="1169540.A0A0G4E8W3"/>
<evidence type="ECO:0000256" key="6">
    <source>
        <dbReference type="ARBA" id="ARBA00022605"/>
    </source>
</evidence>
<proteinExistence type="inferred from homology"/>
<feature type="binding site" evidence="11">
    <location>
        <begin position="417"/>
        <end position="419"/>
    </location>
    <ligand>
        <name>L-homocysteine</name>
        <dbReference type="ChEBI" id="CHEBI:58199"/>
    </ligand>
</feature>
<comment type="cofactor">
    <cofactor evidence="12">
        <name>Zn(2+)</name>
        <dbReference type="ChEBI" id="CHEBI:29105"/>
    </cofactor>
    <text evidence="12">Binds 2 Zn(2+) ions per subunit.</text>
</comment>
<dbReference type="InterPro" id="IPR006276">
    <property type="entry name" value="Cobalamin-indep_Met_synthase"/>
</dbReference>
<evidence type="ECO:0000256" key="7">
    <source>
        <dbReference type="ARBA" id="ARBA00022679"/>
    </source>
</evidence>
<feature type="domain" description="Cobalamin-independent methionine synthase MetE N-terminal" evidence="15">
    <location>
        <begin position="5"/>
        <end position="312"/>
    </location>
</feature>
<dbReference type="PIRSF" id="PIRSF000382">
    <property type="entry name" value="MeTrfase_B12_ind"/>
    <property type="match status" value="1"/>
</dbReference>
<evidence type="ECO:0000259" key="14">
    <source>
        <dbReference type="Pfam" id="PF01717"/>
    </source>
</evidence>
<dbReference type="GO" id="GO:0008270">
    <property type="term" value="F:zinc ion binding"/>
    <property type="evidence" value="ECO:0007669"/>
    <property type="project" value="InterPro"/>
</dbReference>
<reference evidence="16 17" key="1">
    <citation type="submission" date="2014-11" db="EMBL/GenBank/DDBJ databases">
        <authorList>
            <person name="Zhu J."/>
            <person name="Qi W."/>
            <person name="Song R."/>
        </authorList>
    </citation>
    <scope>NUCLEOTIDE SEQUENCE [LARGE SCALE GENOMIC DNA]</scope>
</reference>
<dbReference type="InterPro" id="IPR002629">
    <property type="entry name" value="Met_Synth_C/arc"/>
</dbReference>
<keyword evidence="8 12" id="KW-0479">Metal-binding</keyword>
<dbReference type="CDD" id="cd03311">
    <property type="entry name" value="CIMS_C_terminal_like"/>
    <property type="match status" value="1"/>
</dbReference>
<feature type="binding site" evidence="11">
    <location>
        <position position="470"/>
    </location>
    <ligand>
        <name>L-methionine</name>
        <dbReference type="ChEBI" id="CHEBI:57844"/>
    </ligand>
</feature>
<dbReference type="GO" id="GO:0032259">
    <property type="term" value="P:methylation"/>
    <property type="evidence" value="ECO:0007669"/>
    <property type="project" value="UniProtKB-KW"/>
</dbReference>
<comment type="similarity">
    <text evidence="3">Belongs to the vitamin-B12 independent methionine synthase family.</text>
</comment>
<dbReference type="VEuPathDB" id="CryptoDB:Vbra_10797"/>
<dbReference type="GO" id="GO:0009086">
    <property type="term" value="P:methionine biosynthetic process"/>
    <property type="evidence" value="ECO:0007669"/>
    <property type="project" value="UniProtKB-KW"/>
</dbReference>
<feature type="binding site" evidence="11">
    <location>
        <position position="549"/>
    </location>
    <ligand>
        <name>5-methyltetrahydropteroyltri-L-glutamate</name>
        <dbReference type="ChEBI" id="CHEBI:58207"/>
    </ligand>
</feature>
<protein>
    <recommendedName>
        <fullName evidence="4">5-methyltetrahydropteroyltriglutamate--homocysteine S-methyltransferase</fullName>
        <ecNumber evidence="4">2.1.1.14</ecNumber>
    </recommendedName>
</protein>
<evidence type="ECO:0000256" key="5">
    <source>
        <dbReference type="ARBA" id="ARBA00022603"/>
    </source>
</evidence>
<keyword evidence="6" id="KW-0028">Amino-acid biosynthesis</keyword>
<dbReference type="OMA" id="KVMKGML"/>
<feature type="domain" description="Cobalamin-independent methionine synthase MetE C-terminal/archaeal" evidence="14">
    <location>
        <begin position="412"/>
        <end position="737"/>
    </location>
</feature>
<evidence type="ECO:0000256" key="10">
    <source>
        <dbReference type="ARBA" id="ARBA00023167"/>
    </source>
</evidence>
<evidence type="ECO:0000259" key="15">
    <source>
        <dbReference type="Pfam" id="PF08267"/>
    </source>
</evidence>
<evidence type="ECO:0000256" key="1">
    <source>
        <dbReference type="ARBA" id="ARBA00002777"/>
    </source>
</evidence>
<dbReference type="Pfam" id="PF01717">
    <property type="entry name" value="Meth_synt_2"/>
    <property type="match status" value="1"/>
</dbReference>
<dbReference type="UniPathway" id="UPA00051">
    <property type="reaction ID" value="UER00082"/>
</dbReference>
<evidence type="ECO:0000256" key="9">
    <source>
        <dbReference type="ARBA" id="ARBA00022833"/>
    </source>
</evidence>
<dbReference type="InterPro" id="IPR013215">
    <property type="entry name" value="Cbl-indep_Met_Synth_N"/>
</dbReference>